<dbReference type="RefSeq" id="WP_168117363.1">
    <property type="nucleotide sequence ID" value="NZ_BOON01000045.1"/>
</dbReference>
<feature type="transmembrane region" description="Helical" evidence="2">
    <location>
        <begin position="7"/>
        <end position="26"/>
    </location>
</feature>
<evidence type="ECO:0000256" key="2">
    <source>
        <dbReference type="SAM" id="Phobius"/>
    </source>
</evidence>
<protein>
    <submittedName>
        <fullName evidence="3">Uncharacterized protein</fullName>
    </submittedName>
</protein>
<feature type="transmembrane region" description="Helical" evidence="2">
    <location>
        <begin position="71"/>
        <end position="89"/>
    </location>
</feature>
<organism evidence="3 4">
    <name type="scientific">Planosporangium mesophilum</name>
    <dbReference type="NCBI Taxonomy" id="689768"/>
    <lineage>
        <taxon>Bacteria</taxon>
        <taxon>Bacillati</taxon>
        <taxon>Actinomycetota</taxon>
        <taxon>Actinomycetes</taxon>
        <taxon>Micromonosporales</taxon>
        <taxon>Micromonosporaceae</taxon>
        <taxon>Planosporangium</taxon>
    </lineage>
</organism>
<dbReference type="EMBL" id="BOON01000045">
    <property type="protein sequence ID" value="GII25045.1"/>
    <property type="molecule type" value="Genomic_DNA"/>
</dbReference>
<keyword evidence="2" id="KW-1133">Transmembrane helix</keyword>
<keyword evidence="2" id="KW-0812">Transmembrane</keyword>
<name>A0A8J3TDA6_9ACTN</name>
<dbReference type="AlphaFoldDB" id="A0A8J3TDA6"/>
<proteinExistence type="predicted"/>
<comment type="caution">
    <text evidence="3">The sequence shown here is derived from an EMBL/GenBank/DDBJ whole genome shotgun (WGS) entry which is preliminary data.</text>
</comment>
<feature type="transmembrane region" description="Helical" evidence="2">
    <location>
        <begin position="46"/>
        <end position="64"/>
    </location>
</feature>
<keyword evidence="2" id="KW-0472">Membrane</keyword>
<feature type="region of interest" description="Disordered" evidence="1">
    <location>
        <begin position="142"/>
        <end position="197"/>
    </location>
</feature>
<reference evidence="3" key="1">
    <citation type="submission" date="2021-01" db="EMBL/GenBank/DDBJ databases">
        <title>Whole genome shotgun sequence of Planosporangium mesophilum NBRC 109066.</title>
        <authorList>
            <person name="Komaki H."/>
            <person name="Tamura T."/>
        </authorList>
    </citation>
    <scope>NUCLEOTIDE SEQUENCE</scope>
    <source>
        <strain evidence="3">NBRC 109066</strain>
    </source>
</reference>
<feature type="transmembrane region" description="Helical" evidence="2">
    <location>
        <begin position="115"/>
        <end position="134"/>
    </location>
</feature>
<accession>A0A8J3TDA6</accession>
<keyword evidence="4" id="KW-1185">Reference proteome</keyword>
<dbReference type="Proteomes" id="UP000599074">
    <property type="component" value="Unassembled WGS sequence"/>
</dbReference>
<evidence type="ECO:0000313" key="3">
    <source>
        <dbReference type="EMBL" id="GII25045.1"/>
    </source>
</evidence>
<evidence type="ECO:0000313" key="4">
    <source>
        <dbReference type="Proteomes" id="UP000599074"/>
    </source>
</evidence>
<gene>
    <name evidence="3" type="ORF">Pme01_46420</name>
</gene>
<evidence type="ECO:0000256" key="1">
    <source>
        <dbReference type="SAM" id="MobiDB-lite"/>
    </source>
</evidence>
<sequence>MRHIWTLIAAIAIGPLVWIMIAFGQERSARAVSSAQDSGVIQTGDFIQPLLLLAAAGLLLGLIGTLRFSPLGAVLTGILYAASYVGLLFEPKWLLSLFSHDLAVAGRHADPATPIRTGTTLLLGTLLLVSVVSAGRWRRWPRPAGDESAAVPERDRLPEGLEQITRPTDYETEPAPVGAGGSRWSTASSDQPDDARR</sequence>